<evidence type="ECO:0000256" key="7">
    <source>
        <dbReference type="ARBA" id="ARBA00022989"/>
    </source>
</evidence>
<accession>A0A2J6RBF6</accession>
<feature type="transmembrane region" description="Helical" evidence="14">
    <location>
        <begin position="361"/>
        <end position="380"/>
    </location>
</feature>
<keyword evidence="6 14" id="KW-0812">Transmembrane</keyword>
<keyword evidence="4" id="KW-0444">Lipid biosynthesis</keyword>
<dbReference type="GO" id="GO:0016020">
    <property type="term" value="C:membrane"/>
    <property type="evidence" value="ECO:0007669"/>
    <property type="project" value="UniProtKB-SubCell"/>
</dbReference>
<name>A0A2J6RBF6_HYAVF</name>
<dbReference type="GO" id="GO:0006656">
    <property type="term" value="P:phosphatidylcholine biosynthetic process"/>
    <property type="evidence" value="ECO:0007669"/>
    <property type="project" value="TreeGrafter"/>
</dbReference>
<keyword evidence="10" id="KW-0594">Phospholipid biosynthesis</keyword>
<feature type="transmembrane region" description="Helical" evidence="14">
    <location>
        <begin position="334"/>
        <end position="355"/>
    </location>
</feature>
<gene>
    <name evidence="15" type="ORF">L207DRAFT_494462</name>
</gene>
<dbReference type="AlphaFoldDB" id="A0A2J6RBF6"/>
<evidence type="ECO:0000256" key="10">
    <source>
        <dbReference type="ARBA" id="ARBA00023209"/>
    </source>
</evidence>
<reference evidence="15 16" key="1">
    <citation type="submission" date="2016-04" db="EMBL/GenBank/DDBJ databases">
        <title>A degradative enzymes factory behind the ericoid mycorrhizal symbiosis.</title>
        <authorList>
            <consortium name="DOE Joint Genome Institute"/>
            <person name="Martino E."/>
            <person name="Morin E."/>
            <person name="Grelet G."/>
            <person name="Kuo A."/>
            <person name="Kohler A."/>
            <person name="Daghino S."/>
            <person name="Barry K."/>
            <person name="Choi C."/>
            <person name="Cichocki N."/>
            <person name="Clum A."/>
            <person name="Copeland A."/>
            <person name="Hainaut M."/>
            <person name="Haridas S."/>
            <person name="Labutti K."/>
            <person name="Lindquist E."/>
            <person name="Lipzen A."/>
            <person name="Khouja H.-R."/>
            <person name="Murat C."/>
            <person name="Ohm R."/>
            <person name="Olson A."/>
            <person name="Spatafora J."/>
            <person name="Veneault-Fourrey C."/>
            <person name="Henrissat B."/>
            <person name="Grigoriev I."/>
            <person name="Martin F."/>
            <person name="Perotto S."/>
        </authorList>
    </citation>
    <scope>NUCLEOTIDE SEQUENCE [LARGE SCALE GENOMIC DNA]</scope>
    <source>
        <strain evidence="15 16">F</strain>
    </source>
</reference>
<feature type="region of interest" description="Disordered" evidence="13">
    <location>
        <begin position="62"/>
        <end position="86"/>
    </location>
</feature>
<evidence type="ECO:0000313" key="16">
    <source>
        <dbReference type="Proteomes" id="UP000235786"/>
    </source>
</evidence>
<evidence type="ECO:0000256" key="2">
    <source>
        <dbReference type="ARBA" id="ARBA00006675"/>
    </source>
</evidence>
<evidence type="ECO:0000256" key="1">
    <source>
        <dbReference type="ARBA" id="ARBA00004141"/>
    </source>
</evidence>
<keyword evidence="7 14" id="KW-1133">Transmembrane helix</keyword>
<dbReference type="Pfam" id="PF10998">
    <property type="entry name" value="DUF2838"/>
    <property type="match status" value="1"/>
</dbReference>
<sequence length="399" mass="45595">MPIEVWNLMPEHPAYSFVGFVTSGNLALNHTRSDGETTCDEASNPELTPESEVSAYIGNEWSEASPGRPSVGSNHPGDRELPSPIGRQNVFESTKRISIYDTFHILAHYGNNKKILFICGVFNILLSGYIIGASPELFHYWYTAQLLYLMPIRCYTYYQRGYHFFLPDLCYIVNILCMCTIWLFPQSTRLFIGTYCLAFGNNAISITMWRSLMIFHNLEKVTTVFIHVMPCVALHCLVHLLPPDLQQERFPGIWAAKMLAPSLRIQDSLLIMTIWSTAPYFIWQLSYYVLITVGQSEQIAAGIPTSFTWLRKRYARAKVGKVMLSLPESLQEPAFMMLQYVYIVLTSLPCVFWFWNRYASATFLMAVFSGSVYNGAVYYIDKSDKSSKNEEESDEQSEA</sequence>
<feature type="transmembrane region" description="Helical" evidence="14">
    <location>
        <begin position="115"/>
        <end position="132"/>
    </location>
</feature>
<protein>
    <recommendedName>
        <fullName evidence="3">Glycerophosphocholine acyltransferase 1</fullName>
    </recommendedName>
</protein>
<keyword evidence="11" id="KW-1208">Phospholipid metabolism</keyword>
<evidence type="ECO:0000256" key="8">
    <source>
        <dbReference type="ARBA" id="ARBA00023098"/>
    </source>
</evidence>
<keyword evidence="5" id="KW-0808">Transferase</keyword>
<dbReference type="Proteomes" id="UP000235786">
    <property type="component" value="Unassembled WGS sequence"/>
</dbReference>
<keyword evidence="16" id="KW-1185">Reference proteome</keyword>
<dbReference type="GO" id="GO:0016746">
    <property type="term" value="F:acyltransferase activity"/>
    <property type="evidence" value="ECO:0007669"/>
    <property type="project" value="UniProtKB-KW"/>
</dbReference>
<comment type="subcellular location">
    <subcellularLocation>
        <location evidence="1">Membrane</location>
        <topology evidence="1">Multi-pass membrane protein</topology>
    </subcellularLocation>
</comment>
<evidence type="ECO:0000256" key="6">
    <source>
        <dbReference type="ARBA" id="ARBA00022692"/>
    </source>
</evidence>
<dbReference type="OrthoDB" id="406287at2759"/>
<feature type="transmembrane region" description="Helical" evidence="14">
    <location>
        <begin position="165"/>
        <end position="184"/>
    </location>
</feature>
<evidence type="ECO:0000256" key="12">
    <source>
        <dbReference type="ARBA" id="ARBA00023315"/>
    </source>
</evidence>
<evidence type="ECO:0000256" key="13">
    <source>
        <dbReference type="SAM" id="MobiDB-lite"/>
    </source>
</evidence>
<organism evidence="15 16">
    <name type="scientific">Hyaloscypha variabilis (strain UAMH 11265 / GT02V1 / F)</name>
    <name type="common">Meliniomyces variabilis</name>
    <dbReference type="NCBI Taxonomy" id="1149755"/>
    <lineage>
        <taxon>Eukaryota</taxon>
        <taxon>Fungi</taxon>
        <taxon>Dikarya</taxon>
        <taxon>Ascomycota</taxon>
        <taxon>Pezizomycotina</taxon>
        <taxon>Leotiomycetes</taxon>
        <taxon>Helotiales</taxon>
        <taxon>Hyaloscyphaceae</taxon>
        <taxon>Hyaloscypha</taxon>
        <taxon>Hyaloscypha variabilis</taxon>
    </lineage>
</organism>
<dbReference type="PANTHER" id="PTHR31201:SF1">
    <property type="entry name" value="GLYCEROPHOSPHOCHOLINE ACYLTRANSFERASE 1"/>
    <property type="match status" value="1"/>
</dbReference>
<keyword evidence="12" id="KW-0012">Acyltransferase</keyword>
<feature type="transmembrane region" description="Helical" evidence="14">
    <location>
        <begin position="190"/>
        <end position="209"/>
    </location>
</feature>
<keyword evidence="8" id="KW-0443">Lipid metabolism</keyword>
<feature type="transmembrane region" description="Helical" evidence="14">
    <location>
        <begin position="221"/>
        <end position="241"/>
    </location>
</feature>
<dbReference type="PANTHER" id="PTHR31201">
    <property type="entry name" value="OS01G0585100 PROTEIN"/>
    <property type="match status" value="1"/>
</dbReference>
<dbReference type="EMBL" id="KZ613951">
    <property type="protein sequence ID" value="PMD35846.1"/>
    <property type="molecule type" value="Genomic_DNA"/>
</dbReference>
<evidence type="ECO:0000256" key="4">
    <source>
        <dbReference type="ARBA" id="ARBA00022516"/>
    </source>
</evidence>
<evidence type="ECO:0000256" key="9">
    <source>
        <dbReference type="ARBA" id="ARBA00023136"/>
    </source>
</evidence>
<evidence type="ECO:0000256" key="11">
    <source>
        <dbReference type="ARBA" id="ARBA00023264"/>
    </source>
</evidence>
<feature type="transmembrane region" description="Helical" evidence="14">
    <location>
        <begin position="269"/>
        <end position="290"/>
    </location>
</feature>
<proteinExistence type="inferred from homology"/>
<keyword evidence="9 14" id="KW-0472">Membrane</keyword>
<evidence type="ECO:0000313" key="15">
    <source>
        <dbReference type="EMBL" id="PMD35846.1"/>
    </source>
</evidence>
<dbReference type="InterPro" id="IPR021261">
    <property type="entry name" value="GPCAT"/>
</dbReference>
<evidence type="ECO:0000256" key="14">
    <source>
        <dbReference type="SAM" id="Phobius"/>
    </source>
</evidence>
<evidence type="ECO:0000256" key="3">
    <source>
        <dbReference type="ARBA" id="ARBA00019082"/>
    </source>
</evidence>
<evidence type="ECO:0000256" key="5">
    <source>
        <dbReference type="ARBA" id="ARBA00022679"/>
    </source>
</evidence>
<comment type="similarity">
    <text evidence="2">Belongs to the GPC1 family.</text>
</comment>